<dbReference type="Proteomes" id="UP001055219">
    <property type="component" value="Unassembled WGS sequence"/>
</dbReference>
<dbReference type="OrthoDB" id="410044at2759"/>
<evidence type="ECO:0000259" key="3">
    <source>
        <dbReference type="PROSITE" id="PS50102"/>
    </source>
</evidence>
<feature type="compositionally biased region" description="Low complexity" evidence="2">
    <location>
        <begin position="459"/>
        <end position="475"/>
    </location>
</feature>
<sequence>MANYRTPRKKAEGADLMGKSKSFDDLHASTDDGTSSGANVSSASSTTGLQVPPRGSSVNFAGRSKKSRIKTDKNLRVARSFSPSKTSPAENRYTKQRNLEHVRYANSENSGTTSSHAHDDAHDPFVNPGDNDIRKRTFENENSDEGNQVVRSRENNHEMPPGTTLDAQMIYRPSACAFVANLNREESVDVLREEVTRAFTRFGTVFVKIRRDPHKGNPYAFCQFTTDEAMETALSRGRGLYICDRPCRIERANANCKWVVMDALNSRITPRDATEVRDLMRNFGEIFEVERLSSRQKRQLGVVDGLLVIFKRFEKGRDVKSLQASLGKRYQIQLYESRADSYTRRALDPMEQYEQDSRSAWVGNLPGGVTELELENEFECFGQVYQVDLRQKIWFDDDGRPIPGREGAFAFIVFLSPDAVDRAIEGMGDVREAFPALAERDHEAGPKGKTPNRPARVDSAPNVASSEESSAPSAAGTANPCAEEVVQEAGHESTSLPGSFTGPPALQQYGIMSGQGGFIPLDLYQHLIMSGWLPPYPGQPPPHPPPQ</sequence>
<evidence type="ECO:0000256" key="2">
    <source>
        <dbReference type="SAM" id="MobiDB-lite"/>
    </source>
</evidence>
<dbReference type="GO" id="GO:0003723">
    <property type="term" value="F:RNA binding"/>
    <property type="evidence" value="ECO:0007669"/>
    <property type="project" value="UniProtKB-UniRule"/>
</dbReference>
<name>A0A9P9XZ72_9HYPO</name>
<feature type="compositionally biased region" description="Polar residues" evidence="2">
    <location>
        <begin position="106"/>
        <end position="115"/>
    </location>
</feature>
<dbReference type="InterPro" id="IPR000504">
    <property type="entry name" value="RRM_dom"/>
</dbReference>
<reference evidence="4" key="2">
    <citation type="submission" date="2022-07" db="EMBL/GenBank/DDBJ databases">
        <authorList>
            <person name="Goncalves M.F.M."/>
            <person name="Hilario S."/>
            <person name="Van De Peer Y."/>
            <person name="Esteves A.C."/>
            <person name="Alves A."/>
        </authorList>
    </citation>
    <scope>NUCLEOTIDE SEQUENCE</scope>
    <source>
        <strain evidence="4">MUM 19.33</strain>
    </source>
</reference>
<dbReference type="RefSeq" id="XP_051361452.1">
    <property type="nucleotide sequence ID" value="XM_051507323.1"/>
</dbReference>
<feature type="domain" description="RRM" evidence="3">
    <location>
        <begin position="358"/>
        <end position="462"/>
    </location>
</feature>
<dbReference type="SUPFAM" id="SSF54928">
    <property type="entry name" value="RNA-binding domain, RBD"/>
    <property type="match status" value="2"/>
</dbReference>
<feature type="compositionally biased region" description="Basic and acidic residues" evidence="2">
    <location>
        <begin position="21"/>
        <end position="30"/>
    </location>
</feature>
<keyword evidence="5" id="KW-1185">Reference proteome</keyword>
<dbReference type="Pfam" id="PF00076">
    <property type="entry name" value="RRM_1"/>
    <property type="match status" value="2"/>
</dbReference>
<dbReference type="PANTHER" id="PTHR15241">
    <property type="entry name" value="TRANSFORMER-2-RELATED"/>
    <property type="match status" value="1"/>
</dbReference>
<protein>
    <submittedName>
        <fullName evidence="4">Nucleotide-binding</fullName>
    </submittedName>
</protein>
<dbReference type="GeneID" id="75834985"/>
<comment type="caution">
    <text evidence="4">The sequence shown here is derived from an EMBL/GenBank/DDBJ whole genome shotgun (WGS) entry which is preliminary data.</text>
</comment>
<dbReference type="PROSITE" id="PS50102">
    <property type="entry name" value="RRM"/>
    <property type="match status" value="2"/>
</dbReference>
<feature type="region of interest" description="Disordered" evidence="2">
    <location>
        <begin position="438"/>
        <end position="501"/>
    </location>
</feature>
<feature type="compositionally biased region" description="Low complexity" evidence="2">
    <location>
        <begin position="33"/>
        <end position="48"/>
    </location>
</feature>
<dbReference type="SMART" id="SM00360">
    <property type="entry name" value="RRM"/>
    <property type="match status" value="2"/>
</dbReference>
<proteinExistence type="predicted"/>
<dbReference type="InterPro" id="IPR012677">
    <property type="entry name" value="Nucleotide-bd_a/b_plait_sf"/>
</dbReference>
<feature type="domain" description="RRM" evidence="3">
    <location>
        <begin position="175"/>
        <end position="254"/>
    </location>
</feature>
<dbReference type="InterPro" id="IPR035979">
    <property type="entry name" value="RBD_domain_sf"/>
</dbReference>
<evidence type="ECO:0000313" key="5">
    <source>
        <dbReference type="Proteomes" id="UP001055219"/>
    </source>
</evidence>
<dbReference type="Gene3D" id="3.30.70.330">
    <property type="match status" value="2"/>
</dbReference>
<evidence type="ECO:0000313" key="4">
    <source>
        <dbReference type="EMBL" id="KAI6780596.1"/>
    </source>
</evidence>
<dbReference type="CDD" id="cd00590">
    <property type="entry name" value="RRM_SF"/>
    <property type="match status" value="1"/>
</dbReference>
<dbReference type="AlphaFoldDB" id="A0A9P9XZ72"/>
<organism evidence="4 5">
    <name type="scientific">Emericellopsis cladophorae</name>
    <dbReference type="NCBI Taxonomy" id="2686198"/>
    <lineage>
        <taxon>Eukaryota</taxon>
        <taxon>Fungi</taxon>
        <taxon>Dikarya</taxon>
        <taxon>Ascomycota</taxon>
        <taxon>Pezizomycotina</taxon>
        <taxon>Sordariomycetes</taxon>
        <taxon>Hypocreomycetidae</taxon>
        <taxon>Hypocreales</taxon>
        <taxon>Bionectriaceae</taxon>
        <taxon>Emericellopsis</taxon>
    </lineage>
</organism>
<accession>A0A9P9XZ72</accession>
<feature type="region of interest" description="Disordered" evidence="2">
    <location>
        <begin position="1"/>
        <end position="161"/>
    </location>
</feature>
<dbReference type="EMBL" id="JAGIXG020000030">
    <property type="protein sequence ID" value="KAI6780596.1"/>
    <property type="molecule type" value="Genomic_DNA"/>
</dbReference>
<evidence type="ECO:0000256" key="1">
    <source>
        <dbReference type="PROSITE-ProRule" id="PRU00176"/>
    </source>
</evidence>
<reference evidence="4" key="1">
    <citation type="journal article" date="2021" name="J Fungi (Basel)">
        <title>Genomic and Metabolomic Analyses of the Marine Fungus Emericellopsis cladophorae: Insights into Saltwater Adaptability Mechanisms and Its Biosynthetic Potential.</title>
        <authorList>
            <person name="Goncalves M.F.M."/>
            <person name="Hilario S."/>
            <person name="Van de Peer Y."/>
            <person name="Esteves A.C."/>
            <person name="Alves A."/>
        </authorList>
    </citation>
    <scope>NUCLEOTIDE SEQUENCE</scope>
    <source>
        <strain evidence="4">MUM 19.33</strain>
    </source>
</reference>
<gene>
    <name evidence="4" type="ORF">J7T54_008514</name>
</gene>
<dbReference type="PANTHER" id="PTHR15241:SF304">
    <property type="entry name" value="RRM DOMAIN-CONTAINING PROTEIN"/>
    <property type="match status" value="1"/>
</dbReference>
<keyword evidence="1" id="KW-0694">RNA-binding</keyword>